<protein>
    <submittedName>
        <fullName evidence="3">Uncharacterized protein</fullName>
    </submittedName>
</protein>
<name>A0A5E4QL94_9NEOP</name>
<sequence length="392" mass="45745">MNQAVLVALILSLTAVNSSIFSKFKENEHFLDNENTQTSAEDIKVARSKANLIRSLKTKKYSDEHLPALPKIPKYEMQKLGRDLNLPWGRNGRRKAYSDDESDSVSSSSIEGQNWKDEWKEHWLMKKLEAINSTLPKGDTVNMVAARPWGVPCGDPNQHDSPWGSCMLPLECEAEYRIYRGDYFCGRTKFICCALLVSNYDLNAGFDVSFTASSLATSSDEKKNRDRGTKESNRRKKRRDQKRRRRQRIKRKRAIKRTIRKIINEITKILNRSFRNGTSARKKKTKQLKKFIKYLKKKHKKDRKSVKELHEMEMINIDAALQKRLDEIRAMNKEYISNSTFRDIIVNGTINRKDLRMLMRSHPELNDLVDARRSAKKTDRKAFDVELGFLYY</sequence>
<gene>
    <name evidence="3" type="ORF">LSINAPIS_LOCUS9762</name>
</gene>
<dbReference type="EMBL" id="FZQP02003767">
    <property type="protein sequence ID" value="VVC98734.1"/>
    <property type="molecule type" value="Genomic_DNA"/>
</dbReference>
<evidence type="ECO:0000256" key="2">
    <source>
        <dbReference type="SAM" id="SignalP"/>
    </source>
</evidence>
<reference evidence="3 4" key="1">
    <citation type="submission" date="2017-07" db="EMBL/GenBank/DDBJ databases">
        <authorList>
            <person name="Talla V."/>
            <person name="Backstrom N."/>
        </authorList>
    </citation>
    <scope>NUCLEOTIDE SEQUENCE [LARGE SCALE GENOMIC DNA]</scope>
</reference>
<feature type="signal peptide" evidence="2">
    <location>
        <begin position="1"/>
        <end position="18"/>
    </location>
</feature>
<feature type="chain" id="PRO_5022983584" evidence="2">
    <location>
        <begin position="19"/>
        <end position="392"/>
    </location>
</feature>
<feature type="compositionally biased region" description="Basic residues" evidence="1">
    <location>
        <begin position="233"/>
        <end position="251"/>
    </location>
</feature>
<proteinExistence type="predicted"/>
<dbReference type="AlphaFoldDB" id="A0A5E4QL94"/>
<evidence type="ECO:0000313" key="4">
    <source>
        <dbReference type="Proteomes" id="UP000324832"/>
    </source>
</evidence>
<evidence type="ECO:0000256" key="1">
    <source>
        <dbReference type="SAM" id="MobiDB-lite"/>
    </source>
</evidence>
<keyword evidence="2" id="KW-0732">Signal</keyword>
<keyword evidence="4" id="KW-1185">Reference proteome</keyword>
<feature type="compositionally biased region" description="Basic and acidic residues" evidence="1">
    <location>
        <begin position="219"/>
        <end position="232"/>
    </location>
</feature>
<organism evidence="3 4">
    <name type="scientific">Leptidea sinapis</name>
    <dbReference type="NCBI Taxonomy" id="189913"/>
    <lineage>
        <taxon>Eukaryota</taxon>
        <taxon>Metazoa</taxon>
        <taxon>Ecdysozoa</taxon>
        <taxon>Arthropoda</taxon>
        <taxon>Hexapoda</taxon>
        <taxon>Insecta</taxon>
        <taxon>Pterygota</taxon>
        <taxon>Neoptera</taxon>
        <taxon>Endopterygota</taxon>
        <taxon>Lepidoptera</taxon>
        <taxon>Glossata</taxon>
        <taxon>Ditrysia</taxon>
        <taxon>Papilionoidea</taxon>
        <taxon>Pieridae</taxon>
        <taxon>Dismorphiinae</taxon>
        <taxon>Leptidea</taxon>
    </lineage>
</organism>
<dbReference type="Proteomes" id="UP000324832">
    <property type="component" value="Unassembled WGS sequence"/>
</dbReference>
<accession>A0A5E4QL94</accession>
<evidence type="ECO:0000313" key="3">
    <source>
        <dbReference type="EMBL" id="VVC98734.1"/>
    </source>
</evidence>
<feature type="region of interest" description="Disordered" evidence="1">
    <location>
        <begin position="217"/>
        <end position="251"/>
    </location>
</feature>